<protein>
    <submittedName>
        <fullName evidence="1">Uncharacterized protein</fullName>
    </submittedName>
</protein>
<gene>
    <name evidence="1" type="ORF">CAPSK01_003866</name>
</gene>
<reference evidence="1 2" key="1">
    <citation type="submission" date="2014-07" db="EMBL/GenBank/DDBJ databases">
        <title>Expanding our view of genomic diversity in Candidatus Accumulibacter clades.</title>
        <authorList>
            <person name="Skennerton C.T."/>
            <person name="Barr J.J."/>
            <person name="Slater F.R."/>
            <person name="Bond P.L."/>
            <person name="Tyson G.W."/>
        </authorList>
    </citation>
    <scope>NUCLEOTIDE SEQUENCE [LARGE SCALE GENOMIC DNA]</scope>
    <source>
        <strain evidence="2">SK-01</strain>
    </source>
</reference>
<dbReference type="STRING" id="1457154.CAPSK01_003866"/>
<accession>A0A084XWT3</accession>
<dbReference type="AlphaFoldDB" id="A0A084XWT3"/>
<dbReference type="EMBL" id="JDSS02000037">
    <property type="protein sequence ID" value="KFB66927.1"/>
    <property type="molecule type" value="Genomic_DNA"/>
</dbReference>
<dbReference type="Proteomes" id="UP000019812">
    <property type="component" value="Unassembled WGS sequence"/>
</dbReference>
<proteinExistence type="predicted"/>
<comment type="caution">
    <text evidence="1">The sequence shown here is derived from an EMBL/GenBank/DDBJ whole genome shotgun (WGS) entry which is preliminary data.</text>
</comment>
<evidence type="ECO:0000313" key="2">
    <source>
        <dbReference type="Proteomes" id="UP000019812"/>
    </source>
</evidence>
<evidence type="ECO:0000313" key="1">
    <source>
        <dbReference type="EMBL" id="KFB66927.1"/>
    </source>
</evidence>
<organism evidence="1 2">
    <name type="scientific">Candidatus Accumulibacter vicinus</name>
    <dbReference type="NCBI Taxonomy" id="2954382"/>
    <lineage>
        <taxon>Bacteria</taxon>
        <taxon>Pseudomonadati</taxon>
        <taxon>Pseudomonadota</taxon>
        <taxon>Betaproteobacteria</taxon>
        <taxon>Candidatus Accumulibacter</taxon>
    </lineage>
</organism>
<sequence length="91" mass="10552">MTGSFSVRVTNAASLWRLAQRCKAARPVAALARLEFWTKALRSVIFNRREYGAVAPRDVDFFYTWLLAVSKNRLVNMTTHQYRAVYKKLLI</sequence>
<name>A0A084XWT3_9PROT</name>